<gene>
    <name evidence="1" type="ORF">ALC53_14257</name>
</gene>
<proteinExistence type="predicted"/>
<name>A0A195ATN4_9HYME</name>
<dbReference type="AlphaFoldDB" id="A0A195ATN4"/>
<organism evidence="1 2">
    <name type="scientific">Atta colombica</name>
    <dbReference type="NCBI Taxonomy" id="520822"/>
    <lineage>
        <taxon>Eukaryota</taxon>
        <taxon>Metazoa</taxon>
        <taxon>Ecdysozoa</taxon>
        <taxon>Arthropoda</taxon>
        <taxon>Hexapoda</taxon>
        <taxon>Insecta</taxon>
        <taxon>Pterygota</taxon>
        <taxon>Neoptera</taxon>
        <taxon>Endopterygota</taxon>
        <taxon>Hymenoptera</taxon>
        <taxon>Apocrita</taxon>
        <taxon>Aculeata</taxon>
        <taxon>Formicoidea</taxon>
        <taxon>Formicidae</taxon>
        <taxon>Myrmicinae</taxon>
        <taxon>Atta</taxon>
    </lineage>
</organism>
<reference evidence="1 2" key="1">
    <citation type="submission" date="2015-09" db="EMBL/GenBank/DDBJ databases">
        <title>Atta colombica WGS genome.</title>
        <authorList>
            <person name="Nygaard S."/>
            <person name="Hu H."/>
            <person name="Boomsma J."/>
            <person name="Zhang G."/>
        </authorList>
    </citation>
    <scope>NUCLEOTIDE SEQUENCE [LARGE SCALE GENOMIC DNA]</scope>
    <source>
        <strain evidence="1">Treedump-2</strain>
        <tissue evidence="1">Whole body</tissue>
    </source>
</reference>
<sequence>MDLCYILSMFQILYSEKFDNETMTTSNDKTESELGDSFLVRAKRTRVIRELSSEYQIKCSKHRQYISMLLSVVILFSTRSEREMLTRTTVRLSRSDAIRNNGLLVRKDKVE</sequence>
<dbReference type="Proteomes" id="UP000078540">
    <property type="component" value="Unassembled WGS sequence"/>
</dbReference>
<dbReference type="EMBL" id="KQ976746">
    <property type="protein sequence ID" value="KYM75349.1"/>
    <property type="molecule type" value="Genomic_DNA"/>
</dbReference>
<accession>A0A195ATN4</accession>
<keyword evidence="2" id="KW-1185">Reference proteome</keyword>
<evidence type="ECO:0000313" key="1">
    <source>
        <dbReference type="EMBL" id="KYM75349.1"/>
    </source>
</evidence>
<protein>
    <submittedName>
        <fullName evidence="1">Uncharacterized protein</fullName>
    </submittedName>
</protein>
<evidence type="ECO:0000313" key="2">
    <source>
        <dbReference type="Proteomes" id="UP000078540"/>
    </source>
</evidence>